<organism evidence="1 2">
    <name type="scientific">Rugosimonospora acidiphila</name>
    <dbReference type="NCBI Taxonomy" id="556531"/>
    <lineage>
        <taxon>Bacteria</taxon>
        <taxon>Bacillati</taxon>
        <taxon>Actinomycetota</taxon>
        <taxon>Actinomycetes</taxon>
        <taxon>Micromonosporales</taxon>
        <taxon>Micromonosporaceae</taxon>
        <taxon>Rugosimonospora</taxon>
    </lineage>
</organism>
<name>A0ABP9RQA7_9ACTN</name>
<gene>
    <name evidence="1" type="ORF">GCM10023322_23220</name>
</gene>
<proteinExistence type="predicted"/>
<comment type="caution">
    <text evidence="1">The sequence shown here is derived from an EMBL/GenBank/DDBJ whole genome shotgun (WGS) entry which is preliminary data.</text>
</comment>
<dbReference type="EMBL" id="BAABJQ010000005">
    <property type="protein sequence ID" value="GAA5183587.1"/>
    <property type="molecule type" value="Genomic_DNA"/>
</dbReference>
<evidence type="ECO:0000313" key="2">
    <source>
        <dbReference type="Proteomes" id="UP001501570"/>
    </source>
</evidence>
<reference evidence="2" key="1">
    <citation type="journal article" date="2019" name="Int. J. Syst. Evol. Microbiol.">
        <title>The Global Catalogue of Microorganisms (GCM) 10K type strain sequencing project: providing services to taxonomists for standard genome sequencing and annotation.</title>
        <authorList>
            <consortium name="The Broad Institute Genomics Platform"/>
            <consortium name="The Broad Institute Genome Sequencing Center for Infectious Disease"/>
            <person name="Wu L."/>
            <person name="Ma J."/>
        </authorList>
    </citation>
    <scope>NUCLEOTIDE SEQUENCE [LARGE SCALE GENOMIC DNA]</scope>
    <source>
        <strain evidence="2">JCM 18304</strain>
    </source>
</reference>
<evidence type="ECO:0000313" key="1">
    <source>
        <dbReference type="EMBL" id="GAA5183587.1"/>
    </source>
</evidence>
<keyword evidence="2" id="KW-1185">Reference proteome</keyword>
<dbReference type="Proteomes" id="UP001501570">
    <property type="component" value="Unassembled WGS sequence"/>
</dbReference>
<sequence length="96" mass="10738">MNMTSGICELQNAALPELHMRYLIVRTDIRPSQPNEVSEAYACGTRLRDENTTPETRRQTMTADNRDAALHLARALSTSGSVRNGRQRVKVIKLGL</sequence>
<protein>
    <submittedName>
        <fullName evidence="1">Uncharacterized protein</fullName>
    </submittedName>
</protein>
<accession>A0ABP9RQA7</accession>